<dbReference type="STRING" id="930991.A0A0D0DPN4"/>
<reference evidence="2" key="2">
    <citation type="submission" date="2015-01" db="EMBL/GenBank/DDBJ databases">
        <title>Evolutionary Origins and Diversification of the Mycorrhizal Mutualists.</title>
        <authorList>
            <consortium name="DOE Joint Genome Institute"/>
            <consortium name="Mycorrhizal Genomics Consortium"/>
            <person name="Kohler A."/>
            <person name="Kuo A."/>
            <person name="Nagy L.G."/>
            <person name="Floudas D."/>
            <person name="Copeland A."/>
            <person name="Barry K.W."/>
            <person name="Cichocki N."/>
            <person name="Veneault-Fourrey C."/>
            <person name="LaButti K."/>
            <person name="Lindquist E.A."/>
            <person name="Lipzen A."/>
            <person name="Lundell T."/>
            <person name="Morin E."/>
            <person name="Murat C."/>
            <person name="Riley R."/>
            <person name="Ohm R."/>
            <person name="Sun H."/>
            <person name="Tunlid A."/>
            <person name="Henrissat B."/>
            <person name="Grigoriev I.V."/>
            <person name="Hibbett D.S."/>
            <person name="Martin F."/>
        </authorList>
    </citation>
    <scope>NUCLEOTIDE SEQUENCE [LARGE SCALE GENOMIC DNA]</scope>
    <source>
        <strain evidence="2">Ve08.2h10</strain>
    </source>
</reference>
<dbReference type="EMBL" id="KN825897">
    <property type="protein sequence ID" value="KIK80940.1"/>
    <property type="molecule type" value="Genomic_DNA"/>
</dbReference>
<dbReference type="Proteomes" id="UP000054538">
    <property type="component" value="Unassembled WGS sequence"/>
</dbReference>
<dbReference type="HOGENOM" id="CLU_1563369_0_0_1"/>
<dbReference type="OrthoDB" id="2683028at2759"/>
<name>A0A0D0DPN4_9AGAM</name>
<reference evidence="1 2" key="1">
    <citation type="submission" date="2014-04" db="EMBL/GenBank/DDBJ databases">
        <authorList>
            <consortium name="DOE Joint Genome Institute"/>
            <person name="Kuo A."/>
            <person name="Kohler A."/>
            <person name="Jargeat P."/>
            <person name="Nagy L.G."/>
            <person name="Floudas D."/>
            <person name="Copeland A."/>
            <person name="Barry K.W."/>
            <person name="Cichocki N."/>
            <person name="Veneault-Fourrey C."/>
            <person name="LaButti K."/>
            <person name="Lindquist E.A."/>
            <person name="Lipzen A."/>
            <person name="Lundell T."/>
            <person name="Morin E."/>
            <person name="Murat C."/>
            <person name="Sun H."/>
            <person name="Tunlid A."/>
            <person name="Henrissat B."/>
            <person name="Grigoriev I.V."/>
            <person name="Hibbett D.S."/>
            <person name="Martin F."/>
            <person name="Nordberg H.P."/>
            <person name="Cantor M.N."/>
            <person name="Hua S.X."/>
        </authorList>
    </citation>
    <scope>NUCLEOTIDE SEQUENCE [LARGE SCALE GENOMIC DNA]</scope>
    <source>
        <strain evidence="1 2">Ve08.2h10</strain>
    </source>
</reference>
<dbReference type="InParanoid" id="A0A0D0DPN4"/>
<evidence type="ECO:0000313" key="2">
    <source>
        <dbReference type="Proteomes" id="UP000054538"/>
    </source>
</evidence>
<gene>
    <name evidence="1" type="ORF">PAXRUDRAFT_15514</name>
</gene>
<organism evidence="1 2">
    <name type="scientific">Paxillus rubicundulus Ve08.2h10</name>
    <dbReference type="NCBI Taxonomy" id="930991"/>
    <lineage>
        <taxon>Eukaryota</taxon>
        <taxon>Fungi</taxon>
        <taxon>Dikarya</taxon>
        <taxon>Basidiomycota</taxon>
        <taxon>Agaricomycotina</taxon>
        <taxon>Agaricomycetes</taxon>
        <taxon>Agaricomycetidae</taxon>
        <taxon>Boletales</taxon>
        <taxon>Paxilineae</taxon>
        <taxon>Paxillaceae</taxon>
        <taxon>Paxillus</taxon>
    </lineage>
</organism>
<protein>
    <submittedName>
        <fullName evidence="1">Uncharacterized protein</fullName>
    </submittedName>
</protein>
<keyword evidence="2" id="KW-1185">Reference proteome</keyword>
<proteinExistence type="predicted"/>
<evidence type="ECO:0000313" key="1">
    <source>
        <dbReference type="EMBL" id="KIK80940.1"/>
    </source>
</evidence>
<sequence length="171" mass="18509">MTTGSSIDNSLFEQPLSMDLVGAVYTIENQTCHSHTFDEEALKSGGAADLGVEEVLKVMREPIEFYLIPTCAITEILANPHKQLFNIETVNLLTGQLRLNTEVEGIVGIGGFKTAQLAQMILSTLPSSGLGSQPCHNIITKQPYICKEGGPGASGPPYSHFNMPDKLEKNF</sequence>
<accession>A0A0D0DPN4</accession>
<dbReference type="AlphaFoldDB" id="A0A0D0DPN4"/>